<comment type="caution">
    <text evidence="6">The sequence shown here is derived from an EMBL/GenBank/DDBJ whole genome shotgun (WGS) entry which is preliminary data.</text>
</comment>
<reference evidence="6 7" key="1">
    <citation type="journal article" date="2017" name="Emerg. Infect. Dis.">
        <title>Carbapenemase VCC-1-Producing Vibrio cholerae in Coastal Waters of Germany.</title>
        <authorList>
            <person name="Hammerl J.A."/>
            <person name="Jackel C."/>
            <person name="Bortolaia V."/>
            <person name="Schwartz K."/>
            <person name="Bier N."/>
            <person name="Hendriksen R.S."/>
            <person name="Guerra B."/>
            <person name="Strauch E."/>
        </authorList>
    </citation>
    <scope>NUCLEOTIDE SEQUENCE [LARGE SCALE GENOMIC DNA]</scope>
    <source>
        <strain evidence="6 7">VN-2825</strain>
    </source>
</reference>
<evidence type="ECO:0000313" key="7">
    <source>
        <dbReference type="Proteomes" id="UP000266701"/>
    </source>
</evidence>
<keyword evidence="3" id="KW-0238">DNA-binding</keyword>
<dbReference type="PANTHER" id="PTHR30408">
    <property type="entry name" value="TYPE-1 RESTRICTION ENZYME ECOKI SPECIFICITY PROTEIN"/>
    <property type="match status" value="1"/>
</dbReference>
<dbReference type="InterPro" id="IPR052021">
    <property type="entry name" value="Type-I_RS_S_subunit"/>
</dbReference>
<name>A0A395U9E9_VIBCL</name>
<evidence type="ECO:0000256" key="2">
    <source>
        <dbReference type="ARBA" id="ARBA00022747"/>
    </source>
</evidence>
<feature type="coiled-coil region" evidence="4">
    <location>
        <begin position="111"/>
        <end position="145"/>
    </location>
</feature>
<keyword evidence="4" id="KW-0175">Coiled coil</keyword>
<comment type="similarity">
    <text evidence="1">Belongs to the type-I restriction system S methylase family.</text>
</comment>
<evidence type="ECO:0000259" key="5">
    <source>
        <dbReference type="Pfam" id="PF01420"/>
    </source>
</evidence>
<dbReference type="EMBL" id="MCBA01000198">
    <property type="protein sequence ID" value="RGP82835.1"/>
    <property type="molecule type" value="Genomic_DNA"/>
</dbReference>
<evidence type="ECO:0000256" key="1">
    <source>
        <dbReference type="ARBA" id="ARBA00010923"/>
    </source>
</evidence>
<dbReference type="Proteomes" id="UP000266701">
    <property type="component" value="Unassembled WGS sequence"/>
</dbReference>
<dbReference type="GO" id="GO:0009307">
    <property type="term" value="P:DNA restriction-modification system"/>
    <property type="evidence" value="ECO:0007669"/>
    <property type="project" value="UniProtKB-KW"/>
</dbReference>
<dbReference type="PANTHER" id="PTHR30408:SF12">
    <property type="entry name" value="TYPE I RESTRICTION ENZYME MJAVIII SPECIFICITY SUBUNIT"/>
    <property type="match status" value="1"/>
</dbReference>
<dbReference type="InterPro" id="IPR044946">
    <property type="entry name" value="Restrct_endonuc_typeI_TRD_sf"/>
</dbReference>
<proteinExistence type="inferred from homology"/>
<feature type="domain" description="Type I restriction modification DNA specificity" evidence="5">
    <location>
        <begin position="41"/>
        <end position="129"/>
    </location>
</feature>
<dbReference type="Gene3D" id="3.90.220.20">
    <property type="entry name" value="DNA methylase specificity domains"/>
    <property type="match status" value="2"/>
</dbReference>
<evidence type="ECO:0000256" key="3">
    <source>
        <dbReference type="ARBA" id="ARBA00023125"/>
    </source>
</evidence>
<evidence type="ECO:0000256" key="4">
    <source>
        <dbReference type="SAM" id="Coils"/>
    </source>
</evidence>
<dbReference type="Pfam" id="PF01420">
    <property type="entry name" value="Methylase_S"/>
    <property type="match status" value="1"/>
</dbReference>
<organism evidence="6 7">
    <name type="scientific">Vibrio cholerae</name>
    <dbReference type="NCBI Taxonomy" id="666"/>
    <lineage>
        <taxon>Bacteria</taxon>
        <taxon>Pseudomonadati</taxon>
        <taxon>Pseudomonadota</taxon>
        <taxon>Gammaproteobacteria</taxon>
        <taxon>Vibrionales</taxon>
        <taxon>Vibrionaceae</taxon>
        <taxon>Vibrio</taxon>
    </lineage>
</organism>
<evidence type="ECO:0000313" key="6">
    <source>
        <dbReference type="EMBL" id="RGP82835.1"/>
    </source>
</evidence>
<dbReference type="GO" id="GO:0003677">
    <property type="term" value="F:DNA binding"/>
    <property type="evidence" value="ECO:0007669"/>
    <property type="project" value="UniProtKB-KW"/>
</dbReference>
<accession>A0A395U9E9</accession>
<dbReference type="InterPro" id="IPR000055">
    <property type="entry name" value="Restrct_endonuc_typeI_TRD"/>
</dbReference>
<sequence length="154" mass="17339">MAKIERLAFKSQASRSKPRSIPKLQDLFAVSLRKFARPDFDGVCSTEIWVLKVTSKIMSEYLYQFIQTNIFVSEANKSAGSKMPRADWGVVSELVLKLPTLSEQQKIASVLTAADKEIELLQAKLAHLKEEKKALMQQLLTGKRRVKVETTEAA</sequence>
<dbReference type="SUPFAM" id="SSF116734">
    <property type="entry name" value="DNA methylase specificity domain"/>
    <property type="match status" value="1"/>
</dbReference>
<protein>
    <recommendedName>
        <fullName evidence="5">Type I restriction modification DNA specificity domain-containing protein</fullName>
    </recommendedName>
</protein>
<keyword evidence="2" id="KW-0680">Restriction system</keyword>
<gene>
    <name evidence="6" type="ORF">BC353_17915</name>
</gene>
<dbReference type="AlphaFoldDB" id="A0A395U9E9"/>